<dbReference type="GO" id="GO:0001716">
    <property type="term" value="F:L-amino-acid oxidase activity"/>
    <property type="evidence" value="ECO:0007669"/>
    <property type="project" value="UniProtKB-EC"/>
</dbReference>
<keyword evidence="11" id="KW-1015">Disulfide bond</keyword>
<dbReference type="GO" id="GO:0090729">
    <property type="term" value="F:toxin activity"/>
    <property type="evidence" value="ECO:0007669"/>
    <property type="project" value="UniProtKB-KW"/>
</dbReference>
<keyword evidence="8 16" id="KW-0274">FAD</keyword>
<keyword evidence="13" id="KW-1199">Hemostasis impairing toxin</keyword>
<evidence type="ECO:0000256" key="15">
    <source>
        <dbReference type="PIRSR" id="PIRSR601613-1"/>
    </source>
</evidence>
<evidence type="ECO:0000256" key="4">
    <source>
        <dbReference type="ARBA" id="ARBA00022525"/>
    </source>
</evidence>
<dbReference type="Gene3D" id="1.10.405.10">
    <property type="entry name" value="Guanine Nucleotide Dissociation Inhibitor, domain 1"/>
    <property type="match status" value="1"/>
</dbReference>
<dbReference type="FunFam" id="3.50.50.60:FF:000242">
    <property type="entry name" value="Amine oxidase"/>
    <property type="match status" value="1"/>
</dbReference>
<comment type="cofactor">
    <cofactor evidence="1 16">
        <name>FAD</name>
        <dbReference type="ChEBI" id="CHEBI:57692"/>
    </cofactor>
</comment>
<keyword evidence="17" id="KW-0732">Signal</keyword>
<dbReference type="Gene3D" id="3.50.50.60">
    <property type="entry name" value="FAD/NAD(P)-binding domain"/>
    <property type="match status" value="1"/>
</dbReference>
<keyword evidence="6 16" id="KW-0285">Flavoprotein</keyword>
<evidence type="ECO:0000256" key="7">
    <source>
        <dbReference type="ARBA" id="ARBA00022656"/>
    </source>
</evidence>
<comment type="similarity">
    <text evidence="3">Belongs to the flavin monoamine oxidase family. FIG1 subfamily.</text>
</comment>
<dbReference type="Gene3D" id="3.90.660.10">
    <property type="match status" value="1"/>
</dbReference>
<evidence type="ECO:0000256" key="8">
    <source>
        <dbReference type="ARBA" id="ARBA00022827"/>
    </source>
</evidence>
<keyword evidence="12" id="KW-0325">Glycoprotein</keyword>
<feature type="signal peptide" evidence="17">
    <location>
        <begin position="1"/>
        <end position="26"/>
    </location>
</feature>
<evidence type="ECO:0000256" key="9">
    <source>
        <dbReference type="ARBA" id="ARBA00023002"/>
    </source>
</evidence>
<dbReference type="KEGG" id="mcal:110293665"/>
<sequence length="523" mass="58076">MSFRTMAKKSGILVWGILLCISSCLALYENLVKCFQDPDYEAFLLIAQNGLHTSPLSKRVVVVGAGMAGLVAAKTLQDAGHEVTILEASNHIGGRVVTLRNKEEGWYLELGPMRIPESHKLIHTYVQKLGLKLNKFNQYDSNTWYLLNGQRYRASEVMANPGILGYPLRPSEKNKTVTDLFYQAITKIKPHRKISNCSQLLSLYDSYSTKAYLMKEGTLSKGAIEMIGDIMNENAGYYKSLLESLRIASIFSKSDQFSEITGGFDQLPNGLSASLKPGTIRLGSKVERVVRDGPKVKVMYRTDGPTSALHKLTADYAIITASAKATHLITFQPPLSREKTHALRSVHYTSATKVVLVCNERFWEQDGIRGGYSITDRPSRFIYYPSHSLPGGKGVLLASFTVGDDSSFFAALKPKQVVDVVLDDLAAVHRIPKEELKRMCPKSAIKHWSLDPLTIGAFTEFTPYQFVDYSKQLFQPEGRIYFAGEHTCLPHSWIDTAIKSGIRASCSIQAAVDKEATQGQMAL</sequence>
<protein>
    <recommendedName>
        <fullName evidence="16">Amine oxidase</fullName>
        <ecNumber evidence="16">1.4.3.-</ecNumber>
    </recommendedName>
</protein>
<dbReference type="SUPFAM" id="SSF54373">
    <property type="entry name" value="FAD-linked reductases, C-terminal domain"/>
    <property type="match status" value="1"/>
</dbReference>
<evidence type="ECO:0000256" key="1">
    <source>
        <dbReference type="ARBA" id="ARBA00001974"/>
    </source>
</evidence>
<dbReference type="GeneID" id="110293665"/>
<evidence type="ECO:0000256" key="5">
    <source>
        <dbReference type="ARBA" id="ARBA00022529"/>
    </source>
</evidence>
<dbReference type="PANTHER" id="PTHR10742">
    <property type="entry name" value="FLAVIN MONOAMINE OXIDASE"/>
    <property type="match status" value="1"/>
</dbReference>
<dbReference type="InterPro" id="IPR050281">
    <property type="entry name" value="Flavin_monoamine_oxidase"/>
</dbReference>
<dbReference type="AlphaFoldDB" id="A0A6P5PM55"/>
<evidence type="ECO:0000256" key="16">
    <source>
        <dbReference type="RuleBase" id="RU362067"/>
    </source>
</evidence>
<evidence type="ECO:0000256" key="6">
    <source>
        <dbReference type="ARBA" id="ARBA00022630"/>
    </source>
</evidence>
<feature type="binding site" evidence="15">
    <location>
        <position position="286"/>
    </location>
    <ligand>
        <name>FAD</name>
        <dbReference type="ChEBI" id="CHEBI:57692"/>
    </ligand>
</feature>
<dbReference type="InterPro" id="IPR002937">
    <property type="entry name" value="Amino_oxidase"/>
</dbReference>
<dbReference type="SUPFAM" id="SSF51905">
    <property type="entry name" value="FAD/NAD(P)-binding domain"/>
    <property type="match status" value="1"/>
</dbReference>
<comment type="subcellular location">
    <subcellularLocation>
        <location evidence="2">Secreted</location>
    </subcellularLocation>
</comment>
<keyword evidence="5" id="KW-0929">Antimicrobial</keyword>
<keyword evidence="10" id="KW-0044">Antibiotic</keyword>
<feature type="binding site" evidence="15">
    <location>
        <begin position="111"/>
        <end position="114"/>
    </location>
    <ligand>
        <name>FAD</name>
        <dbReference type="ChEBI" id="CHEBI:57692"/>
    </ligand>
</feature>
<dbReference type="InterPro" id="IPR036188">
    <property type="entry name" value="FAD/NAD-bd_sf"/>
</dbReference>
<evidence type="ECO:0000313" key="20">
    <source>
        <dbReference type="RefSeq" id="XP_021017198.1"/>
    </source>
</evidence>
<evidence type="ECO:0000256" key="13">
    <source>
        <dbReference type="ARBA" id="ARBA00023240"/>
    </source>
</evidence>
<dbReference type="PRINTS" id="PR00757">
    <property type="entry name" value="AMINEOXDASEF"/>
</dbReference>
<dbReference type="Proteomes" id="UP000515126">
    <property type="component" value="Chromosome 4"/>
</dbReference>
<dbReference type="FunFam" id="3.50.50.60:FF:000450">
    <property type="entry name" value="Amine oxidase"/>
    <property type="match status" value="1"/>
</dbReference>
<accession>A0A6P5PM55</accession>
<evidence type="ECO:0000256" key="12">
    <source>
        <dbReference type="ARBA" id="ARBA00023180"/>
    </source>
</evidence>
<dbReference type="InterPro" id="IPR001613">
    <property type="entry name" value="Flavin_amine_oxidase"/>
</dbReference>
<feature type="binding site" evidence="15">
    <location>
        <begin position="87"/>
        <end position="88"/>
    </location>
    <ligand>
        <name>FAD</name>
        <dbReference type="ChEBI" id="CHEBI:57692"/>
    </ligand>
</feature>
<evidence type="ECO:0000256" key="10">
    <source>
        <dbReference type="ARBA" id="ARBA00023022"/>
    </source>
</evidence>
<keyword evidence="4" id="KW-0964">Secreted</keyword>
<dbReference type="PANTHER" id="PTHR10742:SF355">
    <property type="entry name" value="AMINE OXIDASE"/>
    <property type="match status" value="1"/>
</dbReference>
<keyword evidence="7" id="KW-0800">Toxin</keyword>
<comment type="catalytic activity">
    <reaction evidence="14">
        <text>an L-alpha-amino acid + O2 + H2O = a 2-oxocarboxylate + H2O2 + NH4(+)</text>
        <dbReference type="Rhea" id="RHEA:13781"/>
        <dbReference type="ChEBI" id="CHEBI:15377"/>
        <dbReference type="ChEBI" id="CHEBI:15379"/>
        <dbReference type="ChEBI" id="CHEBI:16240"/>
        <dbReference type="ChEBI" id="CHEBI:28938"/>
        <dbReference type="ChEBI" id="CHEBI:35179"/>
        <dbReference type="ChEBI" id="CHEBI:59869"/>
        <dbReference type="EC" id="1.4.3.2"/>
    </reaction>
</comment>
<dbReference type="GO" id="GO:0042742">
    <property type="term" value="P:defense response to bacterium"/>
    <property type="evidence" value="ECO:0007669"/>
    <property type="project" value="UniProtKB-KW"/>
</dbReference>
<feature type="binding site" evidence="15">
    <location>
        <position position="485"/>
    </location>
    <ligand>
        <name>FAD</name>
        <dbReference type="ChEBI" id="CHEBI:57692"/>
    </ligand>
</feature>
<feature type="chain" id="PRO_5027694514" description="Amine oxidase" evidence="17">
    <location>
        <begin position="27"/>
        <end position="523"/>
    </location>
</feature>
<dbReference type="GO" id="GO:0005576">
    <property type="term" value="C:extracellular region"/>
    <property type="evidence" value="ECO:0007669"/>
    <property type="project" value="UniProtKB-SubCell"/>
</dbReference>
<name>A0A6P5PM55_MUSCR</name>
<evidence type="ECO:0000256" key="17">
    <source>
        <dbReference type="SAM" id="SignalP"/>
    </source>
</evidence>
<dbReference type="RefSeq" id="XP_021017198.1">
    <property type="nucleotide sequence ID" value="XM_021161539.1"/>
</dbReference>
<evidence type="ECO:0000256" key="14">
    <source>
        <dbReference type="ARBA" id="ARBA00047637"/>
    </source>
</evidence>
<feature type="domain" description="Amine oxidase" evidence="18">
    <location>
        <begin position="67"/>
        <end position="508"/>
    </location>
</feature>
<evidence type="ECO:0000313" key="19">
    <source>
        <dbReference type="Proteomes" id="UP000515126"/>
    </source>
</evidence>
<evidence type="ECO:0000256" key="11">
    <source>
        <dbReference type="ARBA" id="ARBA00023157"/>
    </source>
</evidence>
<reference evidence="20" key="1">
    <citation type="submission" date="2025-08" db="UniProtKB">
        <authorList>
            <consortium name="RefSeq"/>
        </authorList>
    </citation>
    <scope>IDENTIFICATION</scope>
</reference>
<proteinExistence type="inferred from homology"/>
<keyword evidence="9 16" id="KW-0560">Oxidoreductase</keyword>
<evidence type="ECO:0000256" key="3">
    <source>
        <dbReference type="ARBA" id="ARBA00005465"/>
    </source>
</evidence>
<gene>
    <name evidence="20" type="primary">LOC110293665</name>
</gene>
<evidence type="ECO:0000259" key="18">
    <source>
        <dbReference type="Pfam" id="PF01593"/>
    </source>
</evidence>
<feature type="binding site" evidence="15">
    <location>
        <position position="114"/>
    </location>
    <ligand>
        <name>substrate</name>
    </ligand>
</feature>
<keyword evidence="19" id="KW-1185">Reference proteome</keyword>
<dbReference type="FunFam" id="1.10.405.10:FF:000004">
    <property type="entry name" value="Amine oxidase"/>
    <property type="match status" value="1"/>
</dbReference>
<dbReference type="GO" id="GO:0009063">
    <property type="term" value="P:amino acid catabolic process"/>
    <property type="evidence" value="ECO:0007669"/>
    <property type="project" value="Ensembl"/>
</dbReference>
<organism evidence="19 20">
    <name type="scientific">Mus caroli</name>
    <name type="common">Ryukyu mouse</name>
    <name type="synonym">Ricefield mouse</name>
    <dbReference type="NCBI Taxonomy" id="10089"/>
    <lineage>
        <taxon>Eukaryota</taxon>
        <taxon>Metazoa</taxon>
        <taxon>Chordata</taxon>
        <taxon>Craniata</taxon>
        <taxon>Vertebrata</taxon>
        <taxon>Euteleostomi</taxon>
        <taxon>Mammalia</taxon>
        <taxon>Eutheria</taxon>
        <taxon>Euarchontoglires</taxon>
        <taxon>Glires</taxon>
        <taxon>Rodentia</taxon>
        <taxon>Myomorpha</taxon>
        <taxon>Muroidea</taxon>
        <taxon>Muridae</taxon>
        <taxon>Murinae</taxon>
        <taxon>Mus</taxon>
        <taxon>Mus</taxon>
    </lineage>
</organism>
<dbReference type="Pfam" id="PF01593">
    <property type="entry name" value="Amino_oxidase"/>
    <property type="match status" value="1"/>
</dbReference>
<evidence type="ECO:0000256" key="2">
    <source>
        <dbReference type="ARBA" id="ARBA00004613"/>
    </source>
</evidence>
<dbReference type="EC" id="1.4.3.-" evidence="16"/>